<dbReference type="InterPro" id="IPR000653">
    <property type="entry name" value="DegT/StrS_aminotransferase"/>
</dbReference>
<evidence type="ECO:0000256" key="2">
    <source>
        <dbReference type="PIRSR" id="PIRSR000390-1"/>
    </source>
</evidence>
<dbReference type="PANTHER" id="PTHR30244:SF34">
    <property type="entry name" value="DTDP-4-AMINO-4,6-DIDEOXYGALACTOSE TRANSAMINASE"/>
    <property type="match status" value="1"/>
</dbReference>
<reference evidence="5 6" key="1">
    <citation type="submission" date="2018-11" db="EMBL/GenBank/DDBJ databases">
        <title>Sequencing the genomes of 1000 actinobacteria strains.</title>
        <authorList>
            <person name="Klenk H.-P."/>
        </authorList>
    </citation>
    <scope>NUCLEOTIDE SEQUENCE [LARGE SCALE GENOMIC DNA]</scope>
    <source>
        <strain evidence="5 6">DSM 44231</strain>
    </source>
</reference>
<name>A0A3N1HI76_9PSEU</name>
<dbReference type="GO" id="GO:0000271">
    <property type="term" value="P:polysaccharide biosynthetic process"/>
    <property type="evidence" value="ECO:0007669"/>
    <property type="project" value="TreeGrafter"/>
</dbReference>
<comment type="cofactor">
    <cofactor evidence="1">
        <name>pyridoxal 5'-phosphate</name>
        <dbReference type="ChEBI" id="CHEBI:597326"/>
    </cofactor>
</comment>
<evidence type="ECO:0000313" key="5">
    <source>
        <dbReference type="EMBL" id="ROP42002.1"/>
    </source>
</evidence>
<dbReference type="Proteomes" id="UP000268727">
    <property type="component" value="Unassembled WGS sequence"/>
</dbReference>
<dbReference type="GO" id="GO:0030170">
    <property type="term" value="F:pyridoxal phosphate binding"/>
    <property type="evidence" value="ECO:0007669"/>
    <property type="project" value="TreeGrafter"/>
</dbReference>
<keyword evidence="3 4" id="KW-0663">Pyridoxal phosphate</keyword>
<dbReference type="SUPFAM" id="SSF53383">
    <property type="entry name" value="PLP-dependent transferases"/>
    <property type="match status" value="1"/>
</dbReference>
<dbReference type="RefSeq" id="WP_123747013.1">
    <property type="nucleotide sequence ID" value="NZ_RJKM01000001.1"/>
</dbReference>
<protein>
    <submittedName>
        <fullName evidence="5">dTDP-4-amino-4,6-dideoxygalactose transaminase</fullName>
    </submittedName>
</protein>
<dbReference type="Pfam" id="PF01041">
    <property type="entry name" value="DegT_DnrJ_EryC1"/>
    <property type="match status" value="1"/>
</dbReference>
<feature type="active site" description="Proton acceptor" evidence="2">
    <location>
        <position position="189"/>
    </location>
</feature>
<dbReference type="OrthoDB" id="5342089at2"/>
<dbReference type="PANTHER" id="PTHR30244">
    <property type="entry name" value="TRANSAMINASE"/>
    <property type="match status" value="1"/>
</dbReference>
<dbReference type="PIRSF" id="PIRSF000390">
    <property type="entry name" value="PLP_StrS"/>
    <property type="match status" value="1"/>
</dbReference>
<organism evidence="5 6">
    <name type="scientific">Saccharothrix texasensis</name>
    <dbReference type="NCBI Taxonomy" id="103734"/>
    <lineage>
        <taxon>Bacteria</taxon>
        <taxon>Bacillati</taxon>
        <taxon>Actinomycetota</taxon>
        <taxon>Actinomycetes</taxon>
        <taxon>Pseudonocardiales</taxon>
        <taxon>Pseudonocardiaceae</taxon>
        <taxon>Saccharothrix</taxon>
    </lineage>
</organism>
<dbReference type="EMBL" id="RJKM01000001">
    <property type="protein sequence ID" value="ROP42002.1"/>
    <property type="molecule type" value="Genomic_DNA"/>
</dbReference>
<dbReference type="InterPro" id="IPR015424">
    <property type="entry name" value="PyrdxlP-dep_Trfase"/>
</dbReference>
<comment type="similarity">
    <text evidence="4">Belongs to the DegT/DnrJ/EryC1 family.</text>
</comment>
<keyword evidence="6" id="KW-1185">Reference proteome</keyword>
<proteinExistence type="inferred from homology"/>
<dbReference type="CDD" id="cd00616">
    <property type="entry name" value="AHBA_syn"/>
    <property type="match status" value="1"/>
</dbReference>
<dbReference type="Gene3D" id="3.40.640.10">
    <property type="entry name" value="Type I PLP-dependent aspartate aminotransferase-like (Major domain)"/>
    <property type="match status" value="1"/>
</dbReference>
<comment type="caution">
    <text evidence="5">The sequence shown here is derived from an EMBL/GenBank/DDBJ whole genome shotgun (WGS) entry which is preliminary data.</text>
</comment>
<dbReference type="Gene3D" id="3.90.1150.10">
    <property type="entry name" value="Aspartate Aminotransferase, domain 1"/>
    <property type="match status" value="1"/>
</dbReference>
<evidence type="ECO:0000256" key="4">
    <source>
        <dbReference type="RuleBase" id="RU004508"/>
    </source>
</evidence>
<evidence type="ECO:0000256" key="3">
    <source>
        <dbReference type="PIRSR" id="PIRSR000390-2"/>
    </source>
</evidence>
<accession>A0A3N1HI76</accession>
<evidence type="ECO:0000256" key="1">
    <source>
        <dbReference type="ARBA" id="ARBA00001933"/>
    </source>
</evidence>
<sequence length="372" mass="40920">MIPLFKVAMSGTAPALVEKVLTSGFIGQGAKVDEFEAALATRIGNPKLATVNSATSGLHLALHLVTGGVGGEGGEVLTTPMTCSATNWPILANGLRLRWVDVDPANLNMDLDDLARKITPRTKAIIVVHWAGYPVDLRRLAEVLDQAEKVHGVRPVVIEDCAHAWGATFEGKQLGNHGNISVFSFQAIKHLTAGDGGLVVLPDKELARRARLLRWYGIDRETTARFSFLNDIPEFGFKFHMNDINASIGLANLDHVDEVLAKHRRNAAHFDAELADVPGLELTERAPDRESSFWIYTIKVDDRDGFMRRMEEAGIMASQVHERNDVYTTVREYAALLPGLDSVSTRMVSIPVGWWLTEDERGHIVSTIKAGW</sequence>
<dbReference type="GO" id="GO:0008483">
    <property type="term" value="F:transaminase activity"/>
    <property type="evidence" value="ECO:0007669"/>
    <property type="project" value="TreeGrafter"/>
</dbReference>
<evidence type="ECO:0000313" key="6">
    <source>
        <dbReference type="Proteomes" id="UP000268727"/>
    </source>
</evidence>
<dbReference type="InterPro" id="IPR015422">
    <property type="entry name" value="PyrdxlP-dep_Trfase_small"/>
</dbReference>
<dbReference type="InterPro" id="IPR015421">
    <property type="entry name" value="PyrdxlP-dep_Trfase_major"/>
</dbReference>
<gene>
    <name evidence="5" type="ORF">EDD40_7488</name>
</gene>
<dbReference type="AlphaFoldDB" id="A0A3N1HI76"/>
<feature type="modified residue" description="N6-(pyridoxal phosphate)lysine" evidence="3">
    <location>
        <position position="189"/>
    </location>
</feature>